<keyword evidence="2" id="KW-0732">Signal</keyword>
<dbReference type="PANTHER" id="PTHR13802:SF59">
    <property type="entry name" value="SUSHI DOMAIN-CONTAINING PROTEIN 2"/>
    <property type="match status" value="1"/>
</dbReference>
<evidence type="ECO:0000256" key="2">
    <source>
        <dbReference type="SAM" id="SignalP"/>
    </source>
</evidence>
<comment type="caution">
    <text evidence="4">The sequence shown here is derived from an EMBL/GenBank/DDBJ whole genome shotgun (WGS) entry which is preliminary data.</text>
</comment>
<evidence type="ECO:0000313" key="5">
    <source>
        <dbReference type="Proteomes" id="UP000254771"/>
    </source>
</evidence>
<dbReference type="InterPro" id="IPR051495">
    <property type="entry name" value="Epithelial_Barrier/Signaling"/>
</dbReference>
<dbReference type="SMART" id="SM00539">
    <property type="entry name" value="NIDO"/>
    <property type="match status" value="1"/>
</dbReference>
<feature type="transmembrane region" description="Helical" evidence="1">
    <location>
        <begin position="463"/>
        <end position="479"/>
    </location>
</feature>
<keyword evidence="1" id="KW-0472">Membrane</keyword>
<keyword evidence="5" id="KW-1185">Reference proteome</keyword>
<feature type="chain" id="PRO_5016654693" evidence="2">
    <location>
        <begin position="22"/>
        <end position="485"/>
    </location>
</feature>
<evidence type="ECO:0000313" key="4">
    <source>
        <dbReference type="EMBL" id="RDH87825.1"/>
    </source>
</evidence>
<dbReference type="Proteomes" id="UP000254771">
    <property type="component" value="Unassembled WGS sequence"/>
</dbReference>
<sequence length="485" mass="52092">MHLRKLAIGLLAFGITTSVQAIELIDGLGGNRGYGEQAMLPNDDGSSNLLDLPFNINFYGNEFSSFFINNNGNISFDNPISSYTPDPFPVANQPMIAPWWGDVDTSRDGQFGDGFDPDLLPTEIFNPNGFDQEFVPVSELPVFPGDIGIPVSTFDGVDYILLDDALELAGFFEGGFDGSGDTFDTEPNNVWVASPNDSTVVVTWDQVGFFPADTSKTNNFQLVLRDVSAETGNDGDFDIEFRYDQLEWTTGDASGGTDGLGGTEAQAGFDAGDNTNFLALPGSFSPEVLELQNTSNVSPDTPGLWTFAIRNGEPPGATPVNPLMPVDTQDGWDFDFNVVVGQPIFIDPDVAVGYDYQIDNPATMPLFQTVLLPSIGDDLFDIYTWDGTDWVLVAAGWAAGASYDFGAGGVDRFRILGIEIAEMLDPTDPTAFITGLTFTGSGAVGMSQNPITVFVPPVTAPEPSVLILFGFGLGALGFVRRRKRA</sequence>
<keyword evidence="1" id="KW-0812">Transmembrane</keyword>
<feature type="domain" description="NIDO" evidence="3">
    <location>
        <begin position="142"/>
        <end position="314"/>
    </location>
</feature>
<dbReference type="PANTHER" id="PTHR13802">
    <property type="entry name" value="MUCIN 4-RELATED"/>
    <property type="match status" value="1"/>
</dbReference>
<dbReference type="InterPro" id="IPR003886">
    <property type="entry name" value="NIDO_dom"/>
</dbReference>
<gene>
    <name evidence="4" type="ORF">DIZ78_04600</name>
</gene>
<name>A0A370DRW5_9GAMM</name>
<evidence type="ECO:0000256" key="1">
    <source>
        <dbReference type="SAM" id="Phobius"/>
    </source>
</evidence>
<accession>A0A370DRW5</accession>
<organism evidence="4 5">
    <name type="scientific">endosymbiont of Escarpia spicata</name>
    <dbReference type="NCBI Taxonomy" id="2200908"/>
    <lineage>
        <taxon>Bacteria</taxon>
        <taxon>Pseudomonadati</taxon>
        <taxon>Pseudomonadota</taxon>
        <taxon>Gammaproteobacteria</taxon>
        <taxon>sulfur-oxidizing symbionts</taxon>
    </lineage>
</organism>
<dbReference type="InterPro" id="IPR013424">
    <property type="entry name" value="Ice-binding_C"/>
</dbReference>
<dbReference type="AlphaFoldDB" id="A0A370DRW5"/>
<dbReference type="Pfam" id="PF06119">
    <property type="entry name" value="NIDO"/>
    <property type="match status" value="2"/>
</dbReference>
<protein>
    <submittedName>
        <fullName evidence="4">Nidogen</fullName>
    </submittedName>
</protein>
<reference evidence="4 5" key="1">
    <citation type="journal article" date="2018" name="ISME J.">
        <title>Endosymbiont genomes yield clues of tubeworm success.</title>
        <authorList>
            <person name="Li Y."/>
            <person name="Liles M.R."/>
            <person name="Halanych K.M."/>
        </authorList>
    </citation>
    <scope>NUCLEOTIDE SEQUENCE [LARGE SCALE GENOMIC DNA]</scope>
    <source>
        <strain evidence="4">A1462</strain>
    </source>
</reference>
<keyword evidence="1" id="KW-1133">Transmembrane helix</keyword>
<dbReference type="Pfam" id="PF07589">
    <property type="entry name" value="PEP-CTERM"/>
    <property type="match status" value="1"/>
</dbReference>
<dbReference type="NCBIfam" id="TIGR02595">
    <property type="entry name" value="PEP_CTERM"/>
    <property type="match status" value="1"/>
</dbReference>
<dbReference type="EMBL" id="QFXE01000005">
    <property type="protein sequence ID" value="RDH87825.1"/>
    <property type="molecule type" value="Genomic_DNA"/>
</dbReference>
<feature type="signal peptide" evidence="2">
    <location>
        <begin position="1"/>
        <end position="21"/>
    </location>
</feature>
<proteinExistence type="predicted"/>
<evidence type="ECO:0000259" key="3">
    <source>
        <dbReference type="SMART" id="SM00539"/>
    </source>
</evidence>
<dbReference type="GO" id="GO:0007160">
    <property type="term" value="P:cell-matrix adhesion"/>
    <property type="evidence" value="ECO:0007669"/>
    <property type="project" value="InterPro"/>
</dbReference>